<dbReference type="InterPro" id="IPR003959">
    <property type="entry name" value="ATPase_AAA_core"/>
</dbReference>
<name>A0A8J3M2J2_9MICO</name>
<dbReference type="InterPro" id="IPR051396">
    <property type="entry name" value="Bact_Antivir_Def_Nuclease"/>
</dbReference>
<feature type="domain" description="ATPase AAA-type core" evidence="1">
    <location>
        <begin position="122"/>
        <end position="221"/>
    </location>
</feature>
<dbReference type="AlphaFoldDB" id="A0A8J3M2J2"/>
<dbReference type="PANTHER" id="PTHR43581:SF2">
    <property type="entry name" value="EXCINUCLEASE ATPASE SUBUNIT"/>
    <property type="match status" value="1"/>
</dbReference>
<dbReference type="Proteomes" id="UP000617531">
    <property type="component" value="Unassembled WGS sequence"/>
</dbReference>
<evidence type="ECO:0000259" key="1">
    <source>
        <dbReference type="Pfam" id="PF13304"/>
    </source>
</evidence>
<dbReference type="InterPro" id="IPR027417">
    <property type="entry name" value="P-loop_NTPase"/>
</dbReference>
<organism evidence="2 3">
    <name type="scientific">Pseudolysinimonas yzui</name>
    <dbReference type="NCBI Taxonomy" id="2708254"/>
    <lineage>
        <taxon>Bacteria</taxon>
        <taxon>Bacillati</taxon>
        <taxon>Actinomycetota</taxon>
        <taxon>Actinomycetes</taxon>
        <taxon>Micrococcales</taxon>
        <taxon>Microbacteriaceae</taxon>
        <taxon>Pseudolysinimonas</taxon>
    </lineage>
</organism>
<sequence>MNGSGKSTVLKTAAAAYRSDGTTATFFPDDFFPKTPWDEVSGVSIDFTSRVAENTEVVTVRKPTERWRWTAQRRERASYFLDVSRIQPANTQIGYGRTAQDVISRGSAEPLSEAQVAQLNRTLGRRYEEAKFDRAEGKQVGVVSQGGVTYSNFHQGAGEDSVLDLLALVTAAPNKSLIVIDEVEASLHPKAQRALITELLRLALEKRAQIIMSTHSPYVLEQLPPAARMFISLDRDQRRQVLYGVTANFALNLMDDERHEELDIYCEDDEAKYLIERLIAAGLPDALQRVEITGVGPASTVINLATVAAAGKLPRPGMCVVDADQVSGTDYLRLPGELAPEREVYLGLTDENWVAVAERLGQDVGPLLDAKDSAVQIENHHAWSGEIARQIGGTMRPSKVWEAATDVWVRDVLGAEAAKEWCEAIDAALRSV</sequence>
<reference evidence="2" key="1">
    <citation type="journal article" date="2014" name="Int. J. Syst. Evol. Microbiol.">
        <title>Complete genome sequence of Corynebacterium casei LMG S-19264T (=DSM 44701T), isolated from a smear-ripened cheese.</title>
        <authorList>
            <consortium name="US DOE Joint Genome Institute (JGI-PGF)"/>
            <person name="Walter F."/>
            <person name="Albersmeier A."/>
            <person name="Kalinowski J."/>
            <person name="Ruckert C."/>
        </authorList>
    </citation>
    <scope>NUCLEOTIDE SEQUENCE</scope>
    <source>
        <strain evidence="2">CGMCC 1.16548</strain>
    </source>
</reference>
<dbReference type="Pfam" id="PF13304">
    <property type="entry name" value="AAA_21"/>
    <property type="match status" value="1"/>
</dbReference>
<dbReference type="EMBL" id="BNAI01000001">
    <property type="protein sequence ID" value="GHF07879.1"/>
    <property type="molecule type" value="Genomic_DNA"/>
</dbReference>
<accession>A0A8J3M2J2</accession>
<keyword evidence="3" id="KW-1185">Reference proteome</keyword>
<proteinExistence type="predicted"/>
<gene>
    <name evidence="2" type="ORF">GCM10011600_05790</name>
</gene>
<protein>
    <recommendedName>
        <fullName evidence="1">ATPase AAA-type core domain-containing protein</fullName>
    </recommendedName>
</protein>
<dbReference type="GO" id="GO:0016887">
    <property type="term" value="F:ATP hydrolysis activity"/>
    <property type="evidence" value="ECO:0007669"/>
    <property type="project" value="InterPro"/>
</dbReference>
<dbReference type="PANTHER" id="PTHR43581">
    <property type="entry name" value="ATP/GTP PHOSPHATASE"/>
    <property type="match status" value="1"/>
</dbReference>
<evidence type="ECO:0000313" key="2">
    <source>
        <dbReference type="EMBL" id="GHF07879.1"/>
    </source>
</evidence>
<dbReference type="GO" id="GO:0005524">
    <property type="term" value="F:ATP binding"/>
    <property type="evidence" value="ECO:0007669"/>
    <property type="project" value="InterPro"/>
</dbReference>
<dbReference type="Gene3D" id="3.40.50.300">
    <property type="entry name" value="P-loop containing nucleotide triphosphate hydrolases"/>
    <property type="match status" value="1"/>
</dbReference>
<evidence type="ECO:0000313" key="3">
    <source>
        <dbReference type="Proteomes" id="UP000617531"/>
    </source>
</evidence>
<dbReference type="SUPFAM" id="SSF52540">
    <property type="entry name" value="P-loop containing nucleoside triphosphate hydrolases"/>
    <property type="match status" value="1"/>
</dbReference>
<comment type="caution">
    <text evidence="2">The sequence shown here is derived from an EMBL/GenBank/DDBJ whole genome shotgun (WGS) entry which is preliminary data.</text>
</comment>
<dbReference type="CDD" id="cd00267">
    <property type="entry name" value="ABC_ATPase"/>
    <property type="match status" value="1"/>
</dbReference>
<reference evidence="2" key="2">
    <citation type="submission" date="2020-09" db="EMBL/GenBank/DDBJ databases">
        <authorList>
            <person name="Sun Q."/>
            <person name="Zhou Y."/>
        </authorList>
    </citation>
    <scope>NUCLEOTIDE SEQUENCE</scope>
    <source>
        <strain evidence="2">CGMCC 1.16548</strain>
    </source>
</reference>